<protein>
    <submittedName>
        <fullName evidence="4">Gfo/Idh/MocA family oxidoreductase</fullName>
    </submittedName>
</protein>
<name>A0ABU6F4T4_9ACTN</name>
<dbReference type="SUPFAM" id="SSF55347">
    <property type="entry name" value="Glyceraldehyde-3-phosphate dehydrogenase-like, C-terminal domain"/>
    <property type="match status" value="1"/>
</dbReference>
<dbReference type="Proteomes" id="UP001354931">
    <property type="component" value="Unassembled WGS sequence"/>
</dbReference>
<evidence type="ECO:0000256" key="2">
    <source>
        <dbReference type="SAM" id="MobiDB-lite"/>
    </source>
</evidence>
<comment type="caution">
    <text evidence="4">The sequence shown here is derived from an EMBL/GenBank/DDBJ whole genome shotgun (WGS) entry which is preliminary data.</text>
</comment>
<keyword evidence="5" id="KW-1185">Reference proteome</keyword>
<reference evidence="4 5" key="1">
    <citation type="submission" date="2022-10" db="EMBL/GenBank/DDBJ databases">
        <authorList>
            <person name="Xie J."/>
            <person name="Shen N."/>
        </authorList>
    </citation>
    <scope>NUCLEOTIDE SEQUENCE [LARGE SCALE GENOMIC DNA]</scope>
    <source>
        <strain evidence="4 5">YIM65594</strain>
    </source>
</reference>
<evidence type="ECO:0000313" key="4">
    <source>
        <dbReference type="EMBL" id="MEB8339011.1"/>
    </source>
</evidence>
<feature type="region of interest" description="Disordered" evidence="2">
    <location>
        <begin position="186"/>
        <end position="207"/>
    </location>
</feature>
<dbReference type="InterPro" id="IPR050463">
    <property type="entry name" value="Gfo/Idh/MocA_oxidrdct_glycsds"/>
</dbReference>
<dbReference type="Gene3D" id="3.40.50.720">
    <property type="entry name" value="NAD(P)-binding Rossmann-like Domain"/>
    <property type="match status" value="1"/>
</dbReference>
<dbReference type="EMBL" id="JAOZYC010000107">
    <property type="protein sequence ID" value="MEB8339011.1"/>
    <property type="molecule type" value="Genomic_DNA"/>
</dbReference>
<dbReference type="Gene3D" id="3.30.360.10">
    <property type="entry name" value="Dihydrodipicolinate Reductase, domain 2"/>
    <property type="match status" value="1"/>
</dbReference>
<organism evidence="4 5">
    <name type="scientific">Streptomyces endophyticus</name>
    <dbReference type="NCBI Taxonomy" id="714166"/>
    <lineage>
        <taxon>Bacteria</taxon>
        <taxon>Bacillati</taxon>
        <taxon>Actinomycetota</taxon>
        <taxon>Actinomycetes</taxon>
        <taxon>Kitasatosporales</taxon>
        <taxon>Streptomycetaceae</taxon>
        <taxon>Streptomyces</taxon>
    </lineage>
</organism>
<dbReference type="RefSeq" id="WP_326016892.1">
    <property type="nucleotide sequence ID" value="NZ_JAOZYC010000107.1"/>
</dbReference>
<dbReference type="InterPro" id="IPR036291">
    <property type="entry name" value="NAD(P)-bd_dom_sf"/>
</dbReference>
<feature type="domain" description="Gfo/Idh/MocA-like oxidoreductase N-terminal" evidence="3">
    <location>
        <begin position="15"/>
        <end position="136"/>
    </location>
</feature>
<dbReference type="PANTHER" id="PTHR43818:SF11">
    <property type="entry name" value="BCDNA.GH03377"/>
    <property type="match status" value="1"/>
</dbReference>
<gene>
    <name evidence="4" type="ORF">OKJ99_16080</name>
</gene>
<evidence type="ECO:0000259" key="3">
    <source>
        <dbReference type="Pfam" id="PF01408"/>
    </source>
</evidence>
<dbReference type="PANTHER" id="PTHR43818">
    <property type="entry name" value="BCDNA.GH03377"/>
    <property type="match status" value="1"/>
</dbReference>
<keyword evidence="1" id="KW-0560">Oxidoreductase</keyword>
<evidence type="ECO:0000313" key="5">
    <source>
        <dbReference type="Proteomes" id="UP001354931"/>
    </source>
</evidence>
<dbReference type="SUPFAM" id="SSF51735">
    <property type="entry name" value="NAD(P)-binding Rossmann-fold domains"/>
    <property type="match status" value="1"/>
</dbReference>
<dbReference type="Pfam" id="PF01408">
    <property type="entry name" value="GFO_IDH_MocA"/>
    <property type="match status" value="1"/>
</dbReference>
<proteinExistence type="predicted"/>
<evidence type="ECO:0000256" key="1">
    <source>
        <dbReference type="ARBA" id="ARBA00023002"/>
    </source>
</evidence>
<feature type="compositionally biased region" description="Gly residues" evidence="2">
    <location>
        <begin position="190"/>
        <end position="206"/>
    </location>
</feature>
<dbReference type="InterPro" id="IPR000683">
    <property type="entry name" value="Gfo/Idh/MocA-like_OxRdtase_N"/>
</dbReference>
<sequence length="420" mass="43754">MRTHNGNPVREPVPVVLAGARGHGRWHLNNLRNLAEAGRVKLVGVCELRPLDAAELDGFAADDVVQTADFGELLDRTGARIAVICTPIQTHTDLALVAAERGVHLLLEKPPAPSYTEYERMVTGVAAAGIACQVGFQSLGSHAVSHIRDLVRDGSIGEPLGIGAAGAWARDEAYYRRAPWAGRRSLSVDGGTGNGTGTGNGSGTGRAGRTVDVVDGVLTNPLAHAVATSLALDGATGGDDLTAIRTELYRANDIEADDTSCVELTTRSGSRVTVAATLCAELPDEPYVIVHGSQGRITFWYKQDRVLVQRAGRGPQESVHGRTDLLANLVEHLATGGETPLLVPPAATGAFMRVVEAIRRAPAPLALPADAWSEVPADRPGVVRRVVHGADGLVAASADGLTGFAGLGVSWARSGAEASS</sequence>
<accession>A0ABU6F4T4</accession>